<dbReference type="InterPro" id="IPR011042">
    <property type="entry name" value="6-blade_b-propeller_TolB-like"/>
</dbReference>
<dbReference type="PANTHER" id="PTHR47572">
    <property type="entry name" value="LIPOPROTEIN-RELATED"/>
    <property type="match status" value="1"/>
</dbReference>
<evidence type="ECO:0000313" key="7">
    <source>
        <dbReference type="Proteomes" id="UP000198546"/>
    </source>
</evidence>
<gene>
    <name evidence="6" type="ORF">SAMN04489747_2756</name>
</gene>
<evidence type="ECO:0000256" key="1">
    <source>
        <dbReference type="ARBA" id="ARBA00008853"/>
    </source>
</evidence>
<reference evidence="6 7" key="1">
    <citation type="submission" date="2016-10" db="EMBL/GenBank/DDBJ databases">
        <authorList>
            <person name="de Groot N.N."/>
        </authorList>
    </citation>
    <scope>NUCLEOTIDE SEQUENCE [LARGE SCALE GENOMIC DNA]</scope>
    <source>
        <strain evidence="6 7">MON 2.2</strain>
    </source>
</reference>
<name>A0A1G7AWS5_9ACTN</name>
<dbReference type="PRINTS" id="PR01790">
    <property type="entry name" value="SMP30FAMILY"/>
</dbReference>
<dbReference type="EMBL" id="LT629688">
    <property type="protein sequence ID" value="SDE19253.1"/>
    <property type="molecule type" value="Genomic_DNA"/>
</dbReference>
<dbReference type="RefSeq" id="WP_090594344.1">
    <property type="nucleotide sequence ID" value="NZ_LT629688.1"/>
</dbReference>
<feature type="active site" description="Proton donor/acceptor" evidence="3">
    <location>
        <position position="235"/>
    </location>
</feature>
<comment type="cofactor">
    <cofactor evidence="4">
        <name>Zn(2+)</name>
        <dbReference type="ChEBI" id="CHEBI:29105"/>
    </cofactor>
    <text evidence="4">Binds 1 divalent metal cation per subunit.</text>
</comment>
<dbReference type="InterPro" id="IPR051262">
    <property type="entry name" value="SMP-30/CGR1_Lactonase"/>
</dbReference>
<dbReference type="PANTHER" id="PTHR47572:SF4">
    <property type="entry name" value="LACTONASE DRP35"/>
    <property type="match status" value="1"/>
</dbReference>
<evidence type="ECO:0000256" key="4">
    <source>
        <dbReference type="PIRSR" id="PIRSR605511-2"/>
    </source>
</evidence>
<keyword evidence="7" id="KW-1185">Reference proteome</keyword>
<dbReference type="SUPFAM" id="SSF63829">
    <property type="entry name" value="Calcium-dependent phosphotriesterase"/>
    <property type="match status" value="1"/>
</dbReference>
<dbReference type="OrthoDB" id="241638at2"/>
<feature type="binding site" evidence="4">
    <location>
        <position position="189"/>
    </location>
    <ligand>
        <name>a divalent metal cation</name>
        <dbReference type="ChEBI" id="CHEBI:60240"/>
    </ligand>
</feature>
<keyword evidence="4" id="KW-0862">Zinc</keyword>
<dbReference type="GO" id="GO:0046872">
    <property type="term" value="F:metal ion binding"/>
    <property type="evidence" value="ECO:0007669"/>
    <property type="project" value="UniProtKB-KW"/>
</dbReference>
<organism evidence="6 7">
    <name type="scientific">Auraticoccus monumenti</name>
    <dbReference type="NCBI Taxonomy" id="675864"/>
    <lineage>
        <taxon>Bacteria</taxon>
        <taxon>Bacillati</taxon>
        <taxon>Actinomycetota</taxon>
        <taxon>Actinomycetes</taxon>
        <taxon>Propionibacteriales</taxon>
        <taxon>Propionibacteriaceae</taxon>
        <taxon>Auraticoccus</taxon>
    </lineage>
</organism>
<feature type="domain" description="SMP-30/Gluconolactonase/LRE-like region" evidence="5">
    <location>
        <begin position="45"/>
        <end position="290"/>
    </location>
</feature>
<feature type="binding site" evidence="4">
    <location>
        <position position="45"/>
    </location>
    <ligand>
        <name>a divalent metal cation</name>
        <dbReference type="ChEBI" id="CHEBI:60240"/>
    </ligand>
</feature>
<dbReference type="AlphaFoldDB" id="A0A1G7AWS5"/>
<feature type="binding site" evidence="4">
    <location>
        <position position="132"/>
    </location>
    <ligand>
        <name>substrate</name>
    </ligand>
</feature>
<dbReference type="Gene3D" id="2.120.10.30">
    <property type="entry name" value="TolB, C-terminal domain"/>
    <property type="match status" value="1"/>
</dbReference>
<evidence type="ECO:0000313" key="6">
    <source>
        <dbReference type="EMBL" id="SDE19253.1"/>
    </source>
</evidence>
<dbReference type="InterPro" id="IPR005511">
    <property type="entry name" value="SMP-30"/>
</dbReference>
<dbReference type="GO" id="GO:0016787">
    <property type="term" value="F:hydrolase activity"/>
    <property type="evidence" value="ECO:0007669"/>
    <property type="project" value="UniProtKB-KW"/>
</dbReference>
<dbReference type="STRING" id="675864.SAMN04489747_2756"/>
<sequence length="306" mass="33332">MTWTSSDLTTPPLLPLGLEVLDDRFADVRGDRHVQRLFDGGRWLEGPVHVPAWRCVLFSDIPNDRVLRLDETTGRVDVWLQPAGFHNGHSLDRAGRVLSCEQGTRGVTRVEHDGRRTVLADRWQGGRLNSPNDVVEASDGSVWFTDPSYGIDDGYEGHPGEREVDGCHVYRVSPDGTLDVVAQDFDRPNGLAFSADESVLYVTDTGRGHVRALDVDGSSLRDRGVLAECTSGGFDGLRLDSRGRLWLAAGDGLHCLAPDGTLLGKLLLPETTANLTFGGARGNVLYVTATTSLYAVMLNVTGVRRP</sequence>
<keyword evidence="4" id="KW-0479">Metal-binding</keyword>
<evidence type="ECO:0000256" key="2">
    <source>
        <dbReference type="ARBA" id="ARBA00022801"/>
    </source>
</evidence>
<dbReference type="Proteomes" id="UP000198546">
    <property type="component" value="Chromosome i"/>
</dbReference>
<evidence type="ECO:0000256" key="3">
    <source>
        <dbReference type="PIRSR" id="PIRSR605511-1"/>
    </source>
</evidence>
<protein>
    <submittedName>
        <fullName evidence="6">Gluconolactonase</fullName>
    </submittedName>
</protein>
<proteinExistence type="inferred from homology"/>
<keyword evidence="2" id="KW-0378">Hydrolase</keyword>
<dbReference type="Pfam" id="PF08450">
    <property type="entry name" value="SGL"/>
    <property type="match status" value="1"/>
</dbReference>
<comment type="similarity">
    <text evidence="1">Belongs to the SMP-30/CGR1 family.</text>
</comment>
<evidence type="ECO:0000259" key="5">
    <source>
        <dbReference type="Pfam" id="PF08450"/>
    </source>
</evidence>
<accession>A0A1G7AWS5</accession>
<feature type="binding site" evidence="4">
    <location>
        <position position="235"/>
    </location>
    <ligand>
        <name>a divalent metal cation</name>
        <dbReference type="ChEBI" id="CHEBI:60240"/>
    </ligand>
</feature>
<dbReference type="InterPro" id="IPR013658">
    <property type="entry name" value="SGL"/>
</dbReference>